<keyword evidence="1" id="KW-1133">Transmembrane helix</keyword>
<keyword evidence="1" id="KW-0472">Membrane</keyword>
<name>A0A6J5RWB6_9CAUD</name>
<dbReference type="EMBL" id="LR797267">
    <property type="protein sequence ID" value="CAB4197891.1"/>
    <property type="molecule type" value="Genomic_DNA"/>
</dbReference>
<dbReference type="EMBL" id="LR796854">
    <property type="protein sequence ID" value="CAB4169733.1"/>
    <property type="molecule type" value="Genomic_DNA"/>
</dbReference>
<organism evidence="3">
    <name type="scientific">uncultured Caudovirales phage</name>
    <dbReference type="NCBI Taxonomy" id="2100421"/>
    <lineage>
        <taxon>Viruses</taxon>
        <taxon>Duplodnaviria</taxon>
        <taxon>Heunggongvirae</taxon>
        <taxon>Uroviricota</taxon>
        <taxon>Caudoviricetes</taxon>
        <taxon>Peduoviridae</taxon>
        <taxon>Maltschvirus</taxon>
        <taxon>Maltschvirus maltsch</taxon>
    </lineage>
</organism>
<reference evidence="3" key="1">
    <citation type="submission" date="2020-05" db="EMBL/GenBank/DDBJ databases">
        <authorList>
            <person name="Chiriac C."/>
            <person name="Salcher M."/>
            <person name="Ghai R."/>
            <person name="Kavagutti S V."/>
        </authorList>
    </citation>
    <scope>NUCLEOTIDE SEQUENCE</scope>
</reference>
<evidence type="ECO:0000313" key="2">
    <source>
        <dbReference type="EMBL" id="CAB4169733.1"/>
    </source>
</evidence>
<proteinExistence type="predicted"/>
<dbReference type="EMBL" id="LR797363">
    <property type="protein sequence ID" value="CAB4210280.1"/>
    <property type="molecule type" value="Genomic_DNA"/>
</dbReference>
<evidence type="ECO:0000256" key="1">
    <source>
        <dbReference type="SAM" id="Phobius"/>
    </source>
</evidence>
<feature type="transmembrane region" description="Helical" evidence="1">
    <location>
        <begin position="249"/>
        <end position="274"/>
    </location>
</feature>
<protein>
    <submittedName>
        <fullName evidence="3">Uncharacterized protein</fullName>
    </submittedName>
</protein>
<keyword evidence="1" id="KW-0812">Transmembrane</keyword>
<evidence type="ECO:0000313" key="4">
    <source>
        <dbReference type="EMBL" id="CAB4210280.1"/>
    </source>
</evidence>
<sequence>MQDFSEKVVSRGQSLSSPFRKTPANATTSGIWADLSMAPGAPVNNFFFSTPLTSAVLASNEGLYHGGDVTPAQKYLKSVSVISTSAPLTLAINDVLLYYPAIDGDSTDTQTLVNSVAYSRYSGENVRAYLVAQGSYTGGNDFFITYTNQDGVTGRTSGVCRLNTAGTYGTLGTAGVGVGNFGWAIPLQQGDNGIRSVESVTFLQAGGGIFALVLVYPLGMHYVLEANVPNEKDFFLETGFAMPEVKPGAFLSFLGCPTGSLAAVPIYGLLNFVWG</sequence>
<accession>A0A6J5RWB6</accession>
<feature type="transmembrane region" description="Helical" evidence="1">
    <location>
        <begin position="202"/>
        <end position="224"/>
    </location>
</feature>
<gene>
    <name evidence="3" type="ORF">UFOVP1318_42</name>
    <name evidence="4" type="ORF">UFOVP1430_2</name>
    <name evidence="2" type="ORF">UFOVP903_4</name>
</gene>
<evidence type="ECO:0000313" key="3">
    <source>
        <dbReference type="EMBL" id="CAB4197891.1"/>
    </source>
</evidence>